<dbReference type="EMBL" id="JAEQMG010000169">
    <property type="protein sequence ID" value="MBK6090020.1"/>
    <property type="molecule type" value="Genomic_DNA"/>
</dbReference>
<comment type="caution">
    <text evidence="1">The sequence shown here is derived from an EMBL/GenBank/DDBJ whole genome shotgun (WGS) entry which is preliminary data.</text>
</comment>
<sequence>MAKKMISVSVESEYLLESIENYASTSAFINESILNNSFPCYSRTLRTSALYLLDVLCSADINVKGKTLAFLDEKEVRRLVDDILVQALLWLKDKTINIPSPIKTVFEQYQPSPNDDQNASPFCESTQYLEMKNRIDSELNVSVNNPIDGAMKIIENWEHFYKEASTYEYLAAVIKNEKKNKPIAPKKVFKILRDMESIIIMQVIKN</sequence>
<dbReference type="Proteomes" id="UP000633365">
    <property type="component" value="Unassembled WGS sequence"/>
</dbReference>
<keyword evidence="2" id="KW-1185">Reference proteome</keyword>
<organism evidence="1 2">
    <name type="scientific">Ruminococcus difficilis</name>
    <dbReference type="NCBI Taxonomy" id="2763069"/>
    <lineage>
        <taxon>Bacteria</taxon>
        <taxon>Bacillati</taxon>
        <taxon>Bacillota</taxon>
        <taxon>Clostridia</taxon>
        <taxon>Eubacteriales</taxon>
        <taxon>Oscillospiraceae</taxon>
        <taxon>Ruminococcus</taxon>
    </lineage>
</organism>
<reference evidence="1" key="1">
    <citation type="submission" date="2021-01" db="EMBL/GenBank/DDBJ databases">
        <title>Genome public.</title>
        <authorList>
            <person name="Liu C."/>
            <person name="Sun Q."/>
        </authorList>
    </citation>
    <scope>NUCLEOTIDE SEQUENCE</scope>
    <source>
        <strain evidence="1">M6</strain>
    </source>
</reference>
<gene>
    <name evidence="1" type="ORF">JKK62_15450</name>
</gene>
<accession>A0A934WU86</accession>
<proteinExistence type="predicted"/>
<name>A0A934WU86_9FIRM</name>
<dbReference type="AlphaFoldDB" id="A0A934WU86"/>
<dbReference type="RefSeq" id="WP_201428714.1">
    <property type="nucleotide sequence ID" value="NZ_JAEQMG010000169.1"/>
</dbReference>
<evidence type="ECO:0000313" key="1">
    <source>
        <dbReference type="EMBL" id="MBK6090020.1"/>
    </source>
</evidence>
<protein>
    <submittedName>
        <fullName evidence="1">Uncharacterized protein</fullName>
    </submittedName>
</protein>
<evidence type="ECO:0000313" key="2">
    <source>
        <dbReference type="Proteomes" id="UP000633365"/>
    </source>
</evidence>